<evidence type="ECO:0000313" key="7">
    <source>
        <dbReference type="Proteomes" id="UP000317648"/>
    </source>
</evidence>
<dbReference type="Gene3D" id="2.10.109.10">
    <property type="entry name" value="Umud Fragment, subunit A"/>
    <property type="match status" value="2"/>
</dbReference>
<dbReference type="NCBIfam" id="TIGR02227">
    <property type="entry name" value="sigpep_I_bact"/>
    <property type="match status" value="1"/>
</dbReference>
<dbReference type="OrthoDB" id="9802919at2"/>
<comment type="subcellular location">
    <subcellularLocation>
        <location evidence="4">Membrane</location>
        <topology evidence="4">Single-pass type II membrane protein</topology>
    </subcellularLocation>
</comment>
<feature type="active site" evidence="3">
    <location>
        <position position="37"/>
    </location>
</feature>
<feature type="domain" description="Peptidase S26" evidence="5">
    <location>
        <begin position="106"/>
        <end position="170"/>
    </location>
</feature>
<dbReference type="CDD" id="cd06530">
    <property type="entry name" value="S26_SPase_I"/>
    <property type="match status" value="1"/>
</dbReference>
<protein>
    <recommendedName>
        <fullName evidence="2 4">Signal peptidase I</fullName>
        <ecNumber evidence="4">3.4.21.89</ecNumber>
    </recommendedName>
</protein>
<dbReference type="Proteomes" id="UP000317648">
    <property type="component" value="Chromosome"/>
</dbReference>
<comment type="catalytic activity">
    <reaction evidence="4">
        <text>Cleavage of hydrophobic, N-terminal signal or leader sequences from secreted and periplasmic proteins.</text>
        <dbReference type="EC" id="3.4.21.89"/>
    </reaction>
</comment>
<dbReference type="InterPro" id="IPR036286">
    <property type="entry name" value="LexA/Signal_pep-like_sf"/>
</dbReference>
<keyword evidence="4" id="KW-0378">Hydrolase</keyword>
<gene>
    <name evidence="6" type="ORF">Pla8534_07820</name>
</gene>
<evidence type="ECO:0000256" key="2">
    <source>
        <dbReference type="ARBA" id="ARBA00019232"/>
    </source>
</evidence>
<dbReference type="GO" id="GO:0009003">
    <property type="term" value="F:signal peptidase activity"/>
    <property type="evidence" value="ECO:0007669"/>
    <property type="project" value="UniProtKB-EC"/>
</dbReference>
<dbReference type="GO" id="GO:0004252">
    <property type="term" value="F:serine-type endopeptidase activity"/>
    <property type="evidence" value="ECO:0007669"/>
    <property type="project" value="InterPro"/>
</dbReference>
<evidence type="ECO:0000256" key="1">
    <source>
        <dbReference type="ARBA" id="ARBA00009370"/>
    </source>
</evidence>
<dbReference type="EC" id="3.4.21.89" evidence="4"/>
<feature type="active site" evidence="3">
    <location>
        <position position="151"/>
    </location>
</feature>
<comment type="similarity">
    <text evidence="1 4">Belongs to the peptidase S26 family.</text>
</comment>
<dbReference type="SUPFAM" id="SSF51306">
    <property type="entry name" value="LexA/Signal peptidase"/>
    <property type="match status" value="2"/>
</dbReference>
<proteinExistence type="inferred from homology"/>
<dbReference type="Pfam" id="PF10502">
    <property type="entry name" value="Peptidase_S26"/>
    <property type="match status" value="1"/>
</dbReference>
<keyword evidence="4" id="KW-0645">Protease</keyword>
<dbReference type="KEGG" id="lcre:Pla8534_07820"/>
<dbReference type="PANTHER" id="PTHR43390">
    <property type="entry name" value="SIGNAL PEPTIDASE I"/>
    <property type="match status" value="1"/>
</dbReference>
<name>A0A518DME3_9BACT</name>
<evidence type="ECO:0000256" key="3">
    <source>
        <dbReference type="PIRSR" id="PIRSR600223-1"/>
    </source>
</evidence>
<evidence type="ECO:0000256" key="4">
    <source>
        <dbReference type="RuleBase" id="RU362042"/>
    </source>
</evidence>
<evidence type="ECO:0000313" key="6">
    <source>
        <dbReference type="EMBL" id="QDU93007.1"/>
    </source>
</evidence>
<dbReference type="GO" id="GO:0016020">
    <property type="term" value="C:membrane"/>
    <property type="evidence" value="ECO:0007669"/>
    <property type="project" value="UniProtKB-SubCell"/>
</dbReference>
<dbReference type="PANTHER" id="PTHR43390:SF1">
    <property type="entry name" value="CHLOROPLAST PROCESSING PEPTIDASE"/>
    <property type="match status" value="1"/>
</dbReference>
<dbReference type="GO" id="GO:0006465">
    <property type="term" value="P:signal peptide processing"/>
    <property type="evidence" value="ECO:0007669"/>
    <property type="project" value="InterPro"/>
</dbReference>
<dbReference type="AlphaFoldDB" id="A0A518DME3"/>
<keyword evidence="7" id="KW-1185">Reference proteome</keyword>
<organism evidence="6 7">
    <name type="scientific">Lignipirellula cremea</name>
    <dbReference type="NCBI Taxonomy" id="2528010"/>
    <lineage>
        <taxon>Bacteria</taxon>
        <taxon>Pseudomonadati</taxon>
        <taxon>Planctomycetota</taxon>
        <taxon>Planctomycetia</taxon>
        <taxon>Pirellulales</taxon>
        <taxon>Pirellulaceae</taxon>
        <taxon>Lignipirellula</taxon>
    </lineage>
</organism>
<dbReference type="EMBL" id="CP036433">
    <property type="protein sequence ID" value="QDU93007.1"/>
    <property type="molecule type" value="Genomic_DNA"/>
</dbReference>
<accession>A0A518DME3</accession>
<reference evidence="6 7" key="1">
    <citation type="submission" date="2019-02" db="EMBL/GenBank/DDBJ databases">
        <title>Deep-cultivation of Planctomycetes and their phenomic and genomic characterization uncovers novel biology.</title>
        <authorList>
            <person name="Wiegand S."/>
            <person name="Jogler M."/>
            <person name="Boedeker C."/>
            <person name="Pinto D."/>
            <person name="Vollmers J."/>
            <person name="Rivas-Marin E."/>
            <person name="Kohn T."/>
            <person name="Peeters S.H."/>
            <person name="Heuer A."/>
            <person name="Rast P."/>
            <person name="Oberbeckmann S."/>
            <person name="Bunk B."/>
            <person name="Jeske O."/>
            <person name="Meyerdierks A."/>
            <person name="Storesund J.E."/>
            <person name="Kallscheuer N."/>
            <person name="Luecker S."/>
            <person name="Lage O.M."/>
            <person name="Pohl T."/>
            <person name="Merkel B.J."/>
            <person name="Hornburger P."/>
            <person name="Mueller R.-W."/>
            <person name="Bruemmer F."/>
            <person name="Labrenz M."/>
            <person name="Spormann A.M."/>
            <person name="Op den Camp H."/>
            <person name="Overmann J."/>
            <person name="Amann R."/>
            <person name="Jetten M.S.M."/>
            <person name="Mascher T."/>
            <person name="Medema M.H."/>
            <person name="Devos D.P."/>
            <person name="Kaster A.-K."/>
            <person name="Ovreas L."/>
            <person name="Rohde M."/>
            <person name="Galperin M.Y."/>
            <person name="Jogler C."/>
        </authorList>
    </citation>
    <scope>NUCLEOTIDE SEQUENCE [LARGE SCALE GENOMIC DNA]</scope>
    <source>
        <strain evidence="6 7">Pla85_3_4</strain>
    </source>
</reference>
<sequence>MASRSVRETIESIVIAIILAFLFRAFEAEAFVIPTGSMAPTLQGRHVDIPCQKCGFWYRAGASMENSDTRPGEQGVVVAATCPICRFTMTLDRNNAGKMRPADPNAGNPNQESFTGDRILVSKFAYDLADPERFDVIVFKYPHNATQNYIKRLVGLPEEVIRIQHGDVYTLPFKDLTSEEKELLEDSKSNIGTKMRVVNEIDLSRFRMIRKPADKVQAMLQLVHDTDFIPGELIASGLPSRWQEWSPGNAGQGVWETSEDRKTYKSKASDQESWVRYRHILPRINWGDGPSDWSRILRPELGPIPQVEKRAGQLITDFYAYNADLSVSRGAMSQYSPKTSHLDDEMLQNKQGLHWVGDLAVECLANITSDQGELLLDLVEGGVHHQCRIDLATGKAQLTIDGSGDAFETQASELPSASTAVRGQGTHRIRFANVDDQLLLWVDHKLVAFDRSTAFNSDPNARPQMTEADPLDLAPLGVGVKNASVELTDLRVYRDVYYVATRRTSPFQQADYPEYYANEHFRSHPTNRELFEIFSTPSTWATTDVFDPQGRDKITYWLEKDQFFPMGDNSPQSADARMWHPTEWYVKRDLLTGKALLIYWPHHWRRPIPLQPNFSRMGLIR</sequence>
<dbReference type="InterPro" id="IPR019533">
    <property type="entry name" value="Peptidase_S26"/>
</dbReference>
<dbReference type="InterPro" id="IPR000223">
    <property type="entry name" value="Pept_S26A_signal_pept_1"/>
</dbReference>
<evidence type="ECO:0000259" key="5">
    <source>
        <dbReference type="Pfam" id="PF10502"/>
    </source>
</evidence>